<comment type="caution">
    <text evidence="1">The sequence shown here is derived from an EMBL/GenBank/DDBJ whole genome shotgun (WGS) entry which is preliminary data.</text>
</comment>
<dbReference type="Proteomes" id="UP000237752">
    <property type="component" value="Unassembled WGS sequence"/>
</dbReference>
<protein>
    <submittedName>
        <fullName evidence="1">Uncharacterized protein</fullName>
    </submittedName>
</protein>
<reference evidence="1 2" key="1">
    <citation type="submission" date="2018-03" db="EMBL/GenBank/DDBJ databases">
        <title>Genomic Encyclopedia of Archaeal and Bacterial Type Strains, Phase II (KMG-II): from individual species to whole genera.</title>
        <authorList>
            <person name="Goeker M."/>
        </authorList>
    </citation>
    <scope>NUCLEOTIDE SEQUENCE [LARGE SCALE GENOMIC DNA]</scope>
    <source>
        <strain evidence="1 2">DSM 100065</strain>
    </source>
</reference>
<evidence type="ECO:0000313" key="2">
    <source>
        <dbReference type="Proteomes" id="UP000237752"/>
    </source>
</evidence>
<proteinExistence type="predicted"/>
<keyword evidence="2" id="KW-1185">Reference proteome</keyword>
<name>A0A2T1A771_9ACTN</name>
<dbReference type="EMBL" id="PVUE01000001">
    <property type="protein sequence ID" value="PRZ44178.1"/>
    <property type="molecule type" value="Genomic_DNA"/>
</dbReference>
<dbReference type="AlphaFoldDB" id="A0A2T1A771"/>
<sequence>MLGDVEVDWHQPPGWGIRAMHQTDGDTDDLLVCIPLPGHNRYRMPMLVPDELRTAKSDDPGAVAHGLEGGRAPELRHIQAVLDRLSPEPTVASHLR</sequence>
<organism evidence="1 2">
    <name type="scientific">Antricoccus suffuscus</name>
    <dbReference type="NCBI Taxonomy" id="1629062"/>
    <lineage>
        <taxon>Bacteria</taxon>
        <taxon>Bacillati</taxon>
        <taxon>Actinomycetota</taxon>
        <taxon>Actinomycetes</taxon>
        <taxon>Geodermatophilales</taxon>
        <taxon>Antricoccaceae</taxon>
        <taxon>Antricoccus</taxon>
    </lineage>
</organism>
<evidence type="ECO:0000313" key="1">
    <source>
        <dbReference type="EMBL" id="PRZ44178.1"/>
    </source>
</evidence>
<gene>
    <name evidence="1" type="ORF">CLV47_101303</name>
</gene>
<accession>A0A2T1A771</accession>